<sequence>MIIRKAEIKDLEQIMGIYELARSFMKKQGNASQWGQTYPPEKLIRKDIEQGNFYVCVKQERIAGVFAFILGEDPTYQEIWQGAWHSDLPYGAVHRVASDGSTRGLTKACFDFCTKIIDYIRIDTHENNKPMQGALQKYGFRECGIIHTDDGTPRIAFDYLKN</sequence>
<organism evidence="1 2">
    <name type="scientific">Blautia ammoniilytica</name>
    <dbReference type="NCBI Taxonomy" id="2981782"/>
    <lineage>
        <taxon>Bacteria</taxon>
        <taxon>Bacillati</taxon>
        <taxon>Bacillota</taxon>
        <taxon>Clostridia</taxon>
        <taxon>Lachnospirales</taxon>
        <taxon>Lachnospiraceae</taxon>
        <taxon>Blautia</taxon>
    </lineage>
</organism>
<name>A0ABT2TXG8_9FIRM</name>
<reference evidence="1 2" key="1">
    <citation type="journal article" date="2021" name="ISME Commun">
        <title>Automated analysis of genomic sequences facilitates high-throughput and comprehensive description of bacteria.</title>
        <authorList>
            <person name="Hitch T.C.A."/>
        </authorList>
    </citation>
    <scope>NUCLEOTIDE SEQUENCE [LARGE SCALE GENOMIC DNA]</scope>
    <source>
        <strain evidence="1 2">Sanger_23</strain>
    </source>
</reference>
<accession>A0ABT2TXG8</accession>
<dbReference type="RefSeq" id="WP_158422558.1">
    <property type="nucleotide sequence ID" value="NZ_JAOQJL010000039.1"/>
</dbReference>
<comment type="caution">
    <text evidence="1">The sequence shown here is derived from an EMBL/GenBank/DDBJ whole genome shotgun (WGS) entry which is preliminary data.</text>
</comment>
<dbReference type="SUPFAM" id="SSF55729">
    <property type="entry name" value="Acyl-CoA N-acyltransferases (Nat)"/>
    <property type="match status" value="1"/>
</dbReference>
<dbReference type="InterPro" id="IPR016181">
    <property type="entry name" value="Acyl_CoA_acyltransferase"/>
</dbReference>
<dbReference type="EMBL" id="JAOQJL010000039">
    <property type="protein sequence ID" value="MCU6766767.1"/>
    <property type="molecule type" value="Genomic_DNA"/>
</dbReference>
<dbReference type="Gene3D" id="3.40.630.30">
    <property type="match status" value="1"/>
</dbReference>
<evidence type="ECO:0000313" key="2">
    <source>
        <dbReference type="Proteomes" id="UP001652409"/>
    </source>
</evidence>
<protein>
    <submittedName>
        <fullName evidence="1">N-acetyltransferase</fullName>
    </submittedName>
</protein>
<gene>
    <name evidence="1" type="ORF">OCV61_15380</name>
</gene>
<keyword evidence="2" id="KW-1185">Reference proteome</keyword>
<proteinExistence type="predicted"/>
<dbReference type="Proteomes" id="UP001652409">
    <property type="component" value="Unassembled WGS sequence"/>
</dbReference>
<evidence type="ECO:0000313" key="1">
    <source>
        <dbReference type="EMBL" id="MCU6766767.1"/>
    </source>
</evidence>